<evidence type="ECO:0000256" key="3">
    <source>
        <dbReference type="ARBA" id="ARBA00023125"/>
    </source>
</evidence>
<name>A0A853DV27_9MICO</name>
<evidence type="ECO:0000259" key="6">
    <source>
        <dbReference type="PROSITE" id="PS50977"/>
    </source>
</evidence>
<dbReference type="AlphaFoldDB" id="A0A853DV27"/>
<reference evidence="7 8" key="1">
    <citation type="submission" date="2020-07" db="EMBL/GenBank/DDBJ databases">
        <title>Sequencing the genomes of 1000 actinobacteria strains.</title>
        <authorList>
            <person name="Klenk H.-P."/>
        </authorList>
    </citation>
    <scope>NUCLEOTIDE SEQUENCE [LARGE SCALE GENOMIC DNA]</scope>
    <source>
        <strain evidence="7 8">DSM 15166</strain>
    </source>
</reference>
<dbReference type="GO" id="GO:0003700">
    <property type="term" value="F:DNA-binding transcription factor activity"/>
    <property type="evidence" value="ECO:0007669"/>
    <property type="project" value="TreeGrafter"/>
</dbReference>
<feature type="domain" description="HTH tetR-type" evidence="6">
    <location>
        <begin position="10"/>
        <end position="70"/>
    </location>
</feature>
<evidence type="ECO:0000256" key="1">
    <source>
        <dbReference type="ARBA" id="ARBA00022491"/>
    </source>
</evidence>
<proteinExistence type="predicted"/>
<dbReference type="PANTHER" id="PTHR30055:SF234">
    <property type="entry name" value="HTH-TYPE TRANSCRIPTIONAL REGULATOR BETI"/>
    <property type="match status" value="1"/>
</dbReference>
<dbReference type="EMBL" id="JACCHJ010000001">
    <property type="protein sequence ID" value="NYK10411.1"/>
    <property type="molecule type" value="Genomic_DNA"/>
</dbReference>
<accession>A0A853DV27</accession>
<dbReference type="SUPFAM" id="SSF48498">
    <property type="entry name" value="Tetracyclin repressor-like, C-terminal domain"/>
    <property type="match status" value="1"/>
</dbReference>
<keyword evidence="1" id="KW-0678">Repressor</keyword>
<comment type="caution">
    <text evidence="7">The sequence shown here is derived from an EMBL/GenBank/DDBJ whole genome shotgun (WGS) entry which is preliminary data.</text>
</comment>
<dbReference type="InterPro" id="IPR009057">
    <property type="entry name" value="Homeodomain-like_sf"/>
</dbReference>
<dbReference type="InterPro" id="IPR050109">
    <property type="entry name" value="HTH-type_TetR-like_transc_reg"/>
</dbReference>
<dbReference type="Pfam" id="PF00440">
    <property type="entry name" value="TetR_N"/>
    <property type="match status" value="1"/>
</dbReference>
<sequence length="219" mass="22519">MSRAPRKPPAERRAEIAEAARELALDDGLAAVTLRGVASRAGVTPALVAHYHPAMDELVAATFAAAVSPEVAEVRALVEAQRGPVARVAALLRTLLDGSRDDVTTVWVEAFALGRRNDRLAETVRGQMDAWQTLIQEVVAEGAGSGAFTVADPAAVAWQLLGAIDGLNAQGLVRWGAAGDRYPLLAPAAEGMLGLARGALAAPPPAPAPAPATSTSAEV</sequence>
<protein>
    <submittedName>
        <fullName evidence="7">AcrR family transcriptional regulator</fullName>
    </submittedName>
</protein>
<dbReference type="Gene3D" id="1.10.357.10">
    <property type="entry name" value="Tetracycline Repressor, domain 2"/>
    <property type="match status" value="1"/>
</dbReference>
<keyword evidence="2" id="KW-0805">Transcription regulation</keyword>
<evidence type="ECO:0000313" key="8">
    <source>
        <dbReference type="Proteomes" id="UP000521075"/>
    </source>
</evidence>
<dbReference type="InterPro" id="IPR001647">
    <property type="entry name" value="HTH_TetR"/>
</dbReference>
<keyword evidence="4" id="KW-0804">Transcription</keyword>
<evidence type="ECO:0000256" key="5">
    <source>
        <dbReference type="PROSITE-ProRule" id="PRU00335"/>
    </source>
</evidence>
<dbReference type="PANTHER" id="PTHR30055">
    <property type="entry name" value="HTH-TYPE TRANSCRIPTIONAL REGULATOR RUTR"/>
    <property type="match status" value="1"/>
</dbReference>
<dbReference type="Proteomes" id="UP000521075">
    <property type="component" value="Unassembled WGS sequence"/>
</dbReference>
<dbReference type="InterPro" id="IPR036271">
    <property type="entry name" value="Tet_transcr_reg_TetR-rel_C_sf"/>
</dbReference>
<organism evidence="7 8">
    <name type="scientific">Leifsonia naganoensis</name>
    <dbReference type="NCBI Taxonomy" id="150025"/>
    <lineage>
        <taxon>Bacteria</taxon>
        <taxon>Bacillati</taxon>
        <taxon>Actinomycetota</taxon>
        <taxon>Actinomycetes</taxon>
        <taxon>Micrococcales</taxon>
        <taxon>Microbacteriaceae</taxon>
        <taxon>Leifsonia</taxon>
    </lineage>
</organism>
<evidence type="ECO:0000256" key="4">
    <source>
        <dbReference type="ARBA" id="ARBA00023163"/>
    </source>
</evidence>
<dbReference type="Pfam" id="PF13977">
    <property type="entry name" value="TetR_C_6"/>
    <property type="match status" value="1"/>
</dbReference>
<dbReference type="PROSITE" id="PS50977">
    <property type="entry name" value="HTH_TETR_2"/>
    <property type="match status" value="1"/>
</dbReference>
<dbReference type="SUPFAM" id="SSF46689">
    <property type="entry name" value="Homeodomain-like"/>
    <property type="match status" value="1"/>
</dbReference>
<evidence type="ECO:0000313" key="7">
    <source>
        <dbReference type="EMBL" id="NYK10411.1"/>
    </source>
</evidence>
<evidence type="ECO:0000256" key="2">
    <source>
        <dbReference type="ARBA" id="ARBA00023015"/>
    </source>
</evidence>
<dbReference type="RefSeq" id="WP_179701152.1">
    <property type="nucleotide sequence ID" value="NZ_BAAAHA010000006.1"/>
</dbReference>
<feature type="DNA-binding region" description="H-T-H motif" evidence="5">
    <location>
        <begin position="33"/>
        <end position="52"/>
    </location>
</feature>
<dbReference type="GO" id="GO:0000976">
    <property type="term" value="F:transcription cis-regulatory region binding"/>
    <property type="evidence" value="ECO:0007669"/>
    <property type="project" value="TreeGrafter"/>
</dbReference>
<keyword evidence="8" id="KW-1185">Reference proteome</keyword>
<keyword evidence="3 5" id="KW-0238">DNA-binding</keyword>
<dbReference type="InterPro" id="IPR039538">
    <property type="entry name" value="BetI_C"/>
</dbReference>
<gene>
    <name evidence="7" type="ORF">HNR14_002292</name>
</gene>